<dbReference type="PANTHER" id="PTHR47190:SF1">
    <property type="entry name" value="GLUCOSE-METHANOL-CHOLINE OXIDOREDUCTASE N-TERMINAL DOMAIN-CONTAINING PROTEIN"/>
    <property type="match status" value="1"/>
</dbReference>
<proteinExistence type="predicted"/>
<feature type="chain" id="PRO_5044629415" evidence="1">
    <location>
        <begin position="18"/>
        <end position="208"/>
    </location>
</feature>
<evidence type="ECO:0000259" key="2">
    <source>
        <dbReference type="Pfam" id="PF16010"/>
    </source>
</evidence>
<dbReference type="RefSeq" id="XP_033579331.1">
    <property type="nucleotide sequence ID" value="XM_033727228.1"/>
</dbReference>
<dbReference type="EMBL" id="MU003697">
    <property type="protein sequence ID" value="KAF2812367.1"/>
    <property type="molecule type" value="Genomic_DNA"/>
</dbReference>
<keyword evidence="1" id="KW-0732">Signal</keyword>
<dbReference type="GeneID" id="54468121"/>
<dbReference type="PANTHER" id="PTHR47190">
    <property type="entry name" value="DEHYDROGENASE, PUTATIVE-RELATED"/>
    <property type="match status" value="1"/>
</dbReference>
<reference evidence="3 5" key="1">
    <citation type="journal article" date="2020" name="Stud. Mycol.">
        <title>101 Dothideomycetes genomes: a test case for predicting lifestyles and emergence of pathogens.</title>
        <authorList>
            <person name="Haridas S."/>
            <person name="Albert R."/>
            <person name="Binder M."/>
            <person name="Bloem J."/>
            <person name="Labutti K."/>
            <person name="Salamov A."/>
            <person name="Andreopoulos B."/>
            <person name="Baker S."/>
            <person name="Barry K."/>
            <person name="Bills G."/>
            <person name="Bluhm B."/>
            <person name="Cannon C."/>
            <person name="Castanera R."/>
            <person name="Culley D."/>
            <person name="Daum C."/>
            <person name="Ezra D."/>
            <person name="Gonzalez J."/>
            <person name="Henrissat B."/>
            <person name="Kuo A."/>
            <person name="Liang C."/>
            <person name="Lipzen A."/>
            <person name="Lutzoni F."/>
            <person name="Magnuson J."/>
            <person name="Mondo S."/>
            <person name="Nolan M."/>
            <person name="Ohm R."/>
            <person name="Pangilinan J."/>
            <person name="Park H.-J."/>
            <person name="Ramirez L."/>
            <person name="Alfaro M."/>
            <person name="Sun H."/>
            <person name="Tritt A."/>
            <person name="Yoshinaga Y."/>
            <person name="Zwiers L.-H."/>
            <person name="Turgeon B."/>
            <person name="Goodwin S."/>
            <person name="Spatafora J."/>
            <person name="Crous P."/>
            <person name="Grigoriev I."/>
        </authorList>
    </citation>
    <scope>NUCLEOTIDE SEQUENCE</scope>
    <source>
        <strain evidence="3 5">CBS 304.34</strain>
    </source>
</reference>
<dbReference type="Pfam" id="PF16010">
    <property type="entry name" value="CDH-cyt"/>
    <property type="match status" value="1"/>
</dbReference>
<name>A0A6A6YWT6_9PEZI</name>
<keyword evidence="4" id="KW-1185">Reference proteome</keyword>
<dbReference type="Gene3D" id="2.60.40.1210">
    <property type="entry name" value="Cellobiose dehydrogenase, cytochrome domain"/>
    <property type="match status" value="1"/>
</dbReference>
<dbReference type="OrthoDB" id="413885at2759"/>
<accession>A0A6A6YWT6</accession>
<reference evidence="5" key="3">
    <citation type="submission" date="2025-04" db="UniProtKB">
        <authorList>
            <consortium name="RefSeq"/>
        </authorList>
    </citation>
    <scope>IDENTIFICATION</scope>
    <source>
        <strain evidence="5">CBS 304.34</strain>
    </source>
</reference>
<dbReference type="Proteomes" id="UP000504636">
    <property type="component" value="Unplaced"/>
</dbReference>
<evidence type="ECO:0000313" key="4">
    <source>
        <dbReference type="Proteomes" id="UP000504636"/>
    </source>
</evidence>
<dbReference type="CDD" id="cd09630">
    <property type="entry name" value="CDH_like_cytochrome"/>
    <property type="match status" value="1"/>
</dbReference>
<dbReference type="InterPro" id="IPR053208">
    <property type="entry name" value="GMC_Oxidoreductase_CD"/>
</dbReference>
<organism evidence="3">
    <name type="scientific">Mytilinidion resinicola</name>
    <dbReference type="NCBI Taxonomy" id="574789"/>
    <lineage>
        <taxon>Eukaryota</taxon>
        <taxon>Fungi</taxon>
        <taxon>Dikarya</taxon>
        <taxon>Ascomycota</taxon>
        <taxon>Pezizomycotina</taxon>
        <taxon>Dothideomycetes</taxon>
        <taxon>Pleosporomycetidae</taxon>
        <taxon>Mytilinidiales</taxon>
        <taxon>Mytilinidiaceae</taxon>
        <taxon>Mytilinidion</taxon>
    </lineage>
</organism>
<protein>
    <submittedName>
        <fullName evidence="3 5">CBD9-like protein</fullName>
    </submittedName>
</protein>
<dbReference type="InterPro" id="IPR015920">
    <property type="entry name" value="Cellobiose_DH-like_cyt"/>
</dbReference>
<reference evidence="5" key="2">
    <citation type="submission" date="2020-04" db="EMBL/GenBank/DDBJ databases">
        <authorList>
            <consortium name="NCBI Genome Project"/>
        </authorList>
    </citation>
    <scope>NUCLEOTIDE SEQUENCE</scope>
    <source>
        <strain evidence="5">CBS 304.34</strain>
    </source>
</reference>
<dbReference type="AlphaFoldDB" id="A0A6A6YWT6"/>
<feature type="domain" description="Cellobiose dehydrogenase-like cytochrome" evidence="2">
    <location>
        <begin position="23"/>
        <end position="191"/>
    </location>
</feature>
<sequence length="208" mass="21436">MKLSTILLRALALGASAQQSSSYTDSKSGITFQTHTETAGFAFGIALPETPSTDSISLLVGKGTGCAGVSLAGPMINSLLIVAWPSGTSLLQRDYRTYGSPAEANGTFAVTPIVSGTYINSTHYTHTFLRRNCIASDGTTFASNSSVGVIGWAMSTTALVSASNHAPSLNHHANQGNHGVNFEAANSADYATWAALAGNGSARTEKAC</sequence>
<evidence type="ECO:0000256" key="1">
    <source>
        <dbReference type="SAM" id="SignalP"/>
    </source>
</evidence>
<evidence type="ECO:0000313" key="3">
    <source>
        <dbReference type="EMBL" id="KAF2812367.1"/>
    </source>
</evidence>
<gene>
    <name evidence="3 5" type="ORF">BDZ99DRAFT_558316</name>
</gene>
<feature type="signal peptide" evidence="1">
    <location>
        <begin position="1"/>
        <end position="17"/>
    </location>
</feature>
<dbReference type="SUPFAM" id="SSF49344">
    <property type="entry name" value="CBD9-like"/>
    <property type="match status" value="1"/>
</dbReference>
<evidence type="ECO:0000313" key="5">
    <source>
        <dbReference type="RefSeq" id="XP_033579331.1"/>
    </source>
</evidence>